<evidence type="ECO:0000313" key="5">
    <source>
        <dbReference type="Proteomes" id="UP001449657"/>
    </source>
</evidence>
<accession>A0ABZ2YYS6</accession>
<evidence type="ECO:0000313" key="4">
    <source>
        <dbReference type="EMBL" id="WZN44573.1"/>
    </source>
</evidence>
<dbReference type="GO" id="GO:0003677">
    <property type="term" value="F:DNA binding"/>
    <property type="evidence" value="ECO:0007669"/>
    <property type="project" value="UniProtKB-KW"/>
</dbReference>
<protein>
    <submittedName>
        <fullName evidence="4">LytTR family DNA-binding domain-containing protein</fullName>
    </submittedName>
</protein>
<dbReference type="Gene3D" id="2.40.50.1020">
    <property type="entry name" value="LytTr DNA-binding domain"/>
    <property type="match status" value="1"/>
</dbReference>
<dbReference type="SUPFAM" id="SSF52172">
    <property type="entry name" value="CheY-like"/>
    <property type="match status" value="1"/>
</dbReference>
<gene>
    <name evidence="4" type="ORF">WJU22_16890</name>
</gene>
<keyword evidence="1" id="KW-0597">Phosphoprotein</keyword>
<dbReference type="Proteomes" id="UP001449657">
    <property type="component" value="Chromosome"/>
</dbReference>
<evidence type="ECO:0000259" key="2">
    <source>
        <dbReference type="PROSITE" id="PS50110"/>
    </source>
</evidence>
<dbReference type="InterPro" id="IPR046947">
    <property type="entry name" value="LytR-like"/>
</dbReference>
<evidence type="ECO:0000259" key="3">
    <source>
        <dbReference type="PROSITE" id="PS50930"/>
    </source>
</evidence>
<reference evidence="4 5" key="1">
    <citation type="submission" date="2024-03" db="EMBL/GenBank/DDBJ databases">
        <title>Chitinophaga caseinilytica sp. nov., a casein hydrolysing bacterium isolated from forest soil.</title>
        <authorList>
            <person name="Lee D.S."/>
            <person name="Han D.M."/>
            <person name="Baek J.H."/>
            <person name="Choi D.G."/>
            <person name="Jeon J.H."/>
            <person name="Jeon C.O."/>
        </authorList>
    </citation>
    <scope>NUCLEOTIDE SEQUENCE [LARGE SCALE GENOMIC DNA]</scope>
    <source>
        <strain evidence="4 5">KACC 19118</strain>
    </source>
</reference>
<dbReference type="InterPro" id="IPR011006">
    <property type="entry name" value="CheY-like_superfamily"/>
</dbReference>
<keyword evidence="4" id="KW-0238">DNA-binding</keyword>
<name>A0ABZ2YYS6_9BACT</name>
<dbReference type="SMART" id="SM00448">
    <property type="entry name" value="REC"/>
    <property type="match status" value="1"/>
</dbReference>
<keyword evidence="5" id="KW-1185">Reference proteome</keyword>
<dbReference type="PANTHER" id="PTHR37299:SF1">
    <property type="entry name" value="STAGE 0 SPORULATION PROTEIN A HOMOLOG"/>
    <property type="match status" value="1"/>
</dbReference>
<evidence type="ECO:0000256" key="1">
    <source>
        <dbReference type="PROSITE-ProRule" id="PRU00169"/>
    </source>
</evidence>
<dbReference type="PANTHER" id="PTHR37299">
    <property type="entry name" value="TRANSCRIPTIONAL REGULATOR-RELATED"/>
    <property type="match status" value="1"/>
</dbReference>
<dbReference type="InterPro" id="IPR001789">
    <property type="entry name" value="Sig_transdc_resp-reg_receiver"/>
</dbReference>
<feature type="domain" description="Response regulatory" evidence="2">
    <location>
        <begin position="2"/>
        <end position="115"/>
    </location>
</feature>
<feature type="domain" description="HTH LytTR-type" evidence="3">
    <location>
        <begin position="142"/>
        <end position="249"/>
    </location>
</feature>
<organism evidence="4 5">
    <name type="scientific">Chitinophaga caseinilytica</name>
    <dbReference type="NCBI Taxonomy" id="2267521"/>
    <lineage>
        <taxon>Bacteria</taxon>
        <taxon>Pseudomonadati</taxon>
        <taxon>Bacteroidota</taxon>
        <taxon>Chitinophagia</taxon>
        <taxon>Chitinophagales</taxon>
        <taxon>Chitinophagaceae</taxon>
        <taxon>Chitinophaga</taxon>
    </lineage>
</organism>
<dbReference type="Pfam" id="PF04397">
    <property type="entry name" value="LytTR"/>
    <property type="match status" value="1"/>
</dbReference>
<dbReference type="EMBL" id="CP150096">
    <property type="protein sequence ID" value="WZN44573.1"/>
    <property type="molecule type" value="Genomic_DNA"/>
</dbReference>
<feature type="modified residue" description="4-aspartylphosphate" evidence="1">
    <location>
        <position position="55"/>
    </location>
</feature>
<dbReference type="PROSITE" id="PS50930">
    <property type="entry name" value="HTH_LYTTR"/>
    <property type="match status" value="1"/>
</dbReference>
<dbReference type="SMART" id="SM00850">
    <property type="entry name" value="LytTR"/>
    <property type="match status" value="1"/>
</dbReference>
<proteinExistence type="predicted"/>
<dbReference type="InterPro" id="IPR007492">
    <property type="entry name" value="LytTR_DNA-bd_dom"/>
</dbReference>
<sequence length="255" mass="29805">MKVTIFEDEIHNAERLTQLLRQCRADIEIVGVIASVAEGLQWMKEEHPADLMFMDIQLSDGNCFEMFNQAQVVTPIIFTTAYDGFALQAFKVNSIDYLMKPIDQKELQQALDKFEQFRPAQPYRLDIAGIAEEFLRRDHARFIGRLNNQLIYVKAKDIAWLQFTKGVTWAVTFEGQRLPLDYSLDQMEKLLDRHQFFRINRQYIVQIDGIKKIMTYYNSRFILQLEPAAGEDVIISRERVNDFKNWLEGRLPSGA</sequence>
<dbReference type="PROSITE" id="PS50110">
    <property type="entry name" value="RESPONSE_REGULATORY"/>
    <property type="match status" value="1"/>
</dbReference>
<dbReference type="RefSeq" id="WP_341839353.1">
    <property type="nucleotide sequence ID" value="NZ_CP149792.1"/>
</dbReference>
<dbReference type="Pfam" id="PF00072">
    <property type="entry name" value="Response_reg"/>
    <property type="match status" value="1"/>
</dbReference>
<dbReference type="Gene3D" id="3.40.50.2300">
    <property type="match status" value="1"/>
</dbReference>